<dbReference type="EMBL" id="JAUIZM010000010">
    <property type="protein sequence ID" value="KAK1359012.1"/>
    <property type="molecule type" value="Genomic_DNA"/>
</dbReference>
<evidence type="ECO:0000313" key="2">
    <source>
        <dbReference type="Proteomes" id="UP001237642"/>
    </source>
</evidence>
<sequence>MGMRTTPPPKPLFVSSIERPLKPHPHVFGYMDHDLTGLLIVLGWGLQSLRSRFWTCSVIFDRNENLTNRVITLWYRAPELLLGVTKYGPAFDLWHPRILVTQIVALWRMAAQQRNARHAAGVRNSLEAPVLLGAEPQAVFHVSDRARVVVSAAFYNSSFLRPSMCCEALIMSSYLNYRVHLSMNLFLFYGRPYSV</sequence>
<dbReference type="AlphaFoldDB" id="A0AAD8M4C0"/>
<dbReference type="InterPro" id="IPR011009">
    <property type="entry name" value="Kinase-like_dom_sf"/>
</dbReference>
<accession>A0AAD8M4C0</accession>
<comment type="caution">
    <text evidence="1">The sequence shown here is derived from an EMBL/GenBank/DDBJ whole genome shotgun (WGS) entry which is preliminary data.</text>
</comment>
<dbReference type="SUPFAM" id="SSF56112">
    <property type="entry name" value="Protein kinase-like (PK-like)"/>
    <property type="match status" value="2"/>
</dbReference>
<evidence type="ECO:0000313" key="1">
    <source>
        <dbReference type="EMBL" id="KAK1359012.1"/>
    </source>
</evidence>
<organism evidence="1 2">
    <name type="scientific">Heracleum sosnowskyi</name>
    <dbReference type="NCBI Taxonomy" id="360622"/>
    <lineage>
        <taxon>Eukaryota</taxon>
        <taxon>Viridiplantae</taxon>
        <taxon>Streptophyta</taxon>
        <taxon>Embryophyta</taxon>
        <taxon>Tracheophyta</taxon>
        <taxon>Spermatophyta</taxon>
        <taxon>Magnoliopsida</taxon>
        <taxon>eudicotyledons</taxon>
        <taxon>Gunneridae</taxon>
        <taxon>Pentapetalae</taxon>
        <taxon>asterids</taxon>
        <taxon>campanulids</taxon>
        <taxon>Apiales</taxon>
        <taxon>Apiaceae</taxon>
        <taxon>Apioideae</taxon>
        <taxon>apioid superclade</taxon>
        <taxon>Tordylieae</taxon>
        <taxon>Tordyliinae</taxon>
        <taxon>Heracleum</taxon>
    </lineage>
</organism>
<protein>
    <submittedName>
        <fullName evidence="1">Uncharacterized protein</fullName>
    </submittedName>
</protein>
<dbReference type="Proteomes" id="UP001237642">
    <property type="component" value="Unassembled WGS sequence"/>
</dbReference>
<reference evidence="1" key="2">
    <citation type="submission" date="2023-05" db="EMBL/GenBank/DDBJ databases">
        <authorList>
            <person name="Schelkunov M.I."/>
        </authorList>
    </citation>
    <scope>NUCLEOTIDE SEQUENCE</scope>
    <source>
        <strain evidence="1">Hsosn_3</strain>
        <tissue evidence="1">Leaf</tissue>
    </source>
</reference>
<keyword evidence="2" id="KW-1185">Reference proteome</keyword>
<name>A0AAD8M4C0_9APIA</name>
<gene>
    <name evidence="1" type="ORF">POM88_043486</name>
</gene>
<dbReference type="Gene3D" id="1.10.510.10">
    <property type="entry name" value="Transferase(Phosphotransferase) domain 1"/>
    <property type="match status" value="1"/>
</dbReference>
<reference evidence="1" key="1">
    <citation type="submission" date="2023-02" db="EMBL/GenBank/DDBJ databases">
        <title>Genome of toxic invasive species Heracleum sosnowskyi carries increased number of genes despite the absence of recent whole-genome duplications.</title>
        <authorList>
            <person name="Schelkunov M."/>
            <person name="Shtratnikova V."/>
            <person name="Makarenko M."/>
            <person name="Klepikova A."/>
            <person name="Omelchenko D."/>
            <person name="Novikova G."/>
            <person name="Obukhova E."/>
            <person name="Bogdanov V."/>
            <person name="Penin A."/>
            <person name="Logacheva M."/>
        </authorList>
    </citation>
    <scope>NUCLEOTIDE SEQUENCE</scope>
    <source>
        <strain evidence="1">Hsosn_3</strain>
        <tissue evidence="1">Leaf</tissue>
    </source>
</reference>
<proteinExistence type="predicted"/>